<gene>
    <name evidence="1" type="ordered locus">CKO_04366</name>
</gene>
<dbReference type="STRING" id="290338.CKO_04366"/>
<name>A8APK9_CITK8</name>
<organism evidence="1 2">
    <name type="scientific">Citrobacter koseri (strain ATCC BAA-895 / CDC 4225-83 / SGSC4696)</name>
    <dbReference type="NCBI Taxonomy" id="290338"/>
    <lineage>
        <taxon>Bacteria</taxon>
        <taxon>Pseudomonadati</taxon>
        <taxon>Pseudomonadota</taxon>
        <taxon>Gammaproteobacteria</taxon>
        <taxon>Enterobacterales</taxon>
        <taxon>Enterobacteriaceae</taxon>
        <taxon>Citrobacter</taxon>
    </lineage>
</organism>
<dbReference type="EMBL" id="CP000822">
    <property type="protein sequence ID" value="ABV15422.1"/>
    <property type="molecule type" value="Genomic_DNA"/>
</dbReference>
<dbReference type="AlphaFoldDB" id="A8APK9"/>
<accession>A8APK9</accession>
<reference evidence="1 2" key="1">
    <citation type="submission" date="2007-08" db="EMBL/GenBank/DDBJ databases">
        <authorList>
            <consortium name="The Citrobacter koseri Genome Sequencing Project"/>
            <person name="McClelland M."/>
            <person name="Sanderson E.K."/>
            <person name="Porwollik S."/>
            <person name="Spieth J."/>
            <person name="Clifton W.S."/>
            <person name="Latreille P."/>
            <person name="Courtney L."/>
            <person name="Wang C."/>
            <person name="Pepin K."/>
            <person name="Bhonagiri V."/>
            <person name="Nash W."/>
            <person name="Johnson M."/>
            <person name="Thiruvilangam P."/>
            <person name="Wilson R."/>
        </authorList>
    </citation>
    <scope>NUCLEOTIDE SEQUENCE [LARGE SCALE GENOMIC DNA]</scope>
    <source>
        <strain evidence="2">ATCC BAA-895 / CDC 4225-83 / SGSC4696</strain>
    </source>
</reference>
<sequence length="41" mass="4177">MTQVVIGYQTYCCDRRVGSGPGALPGVGAATSAMDALSKDE</sequence>
<dbReference type="KEGG" id="cko:CKO_04366"/>
<evidence type="ECO:0000313" key="1">
    <source>
        <dbReference type="EMBL" id="ABV15422.1"/>
    </source>
</evidence>
<dbReference type="HOGENOM" id="CLU_3267717_0_0_6"/>
<dbReference type="Proteomes" id="UP000008148">
    <property type="component" value="Chromosome"/>
</dbReference>
<keyword evidence="2" id="KW-1185">Reference proteome</keyword>
<evidence type="ECO:0000313" key="2">
    <source>
        <dbReference type="Proteomes" id="UP000008148"/>
    </source>
</evidence>
<proteinExistence type="predicted"/>
<protein>
    <submittedName>
        <fullName evidence="1">Uncharacterized protein</fullName>
    </submittedName>
</protein>